<proteinExistence type="predicted"/>
<feature type="non-terminal residue" evidence="1">
    <location>
        <position position="38"/>
    </location>
</feature>
<gene>
    <name evidence="1" type="ORF">S01H4_65639</name>
</gene>
<comment type="caution">
    <text evidence="1">The sequence shown here is derived from an EMBL/GenBank/DDBJ whole genome shotgun (WGS) entry which is preliminary data.</text>
</comment>
<protein>
    <submittedName>
        <fullName evidence="1">Uncharacterized protein</fullName>
    </submittedName>
</protein>
<reference evidence="1" key="1">
    <citation type="journal article" date="2014" name="Front. Microbiol.">
        <title>High frequency of phylogenetically diverse reductive dehalogenase-homologous genes in deep subseafloor sedimentary metagenomes.</title>
        <authorList>
            <person name="Kawai M."/>
            <person name="Futagami T."/>
            <person name="Toyoda A."/>
            <person name="Takaki Y."/>
            <person name="Nishi S."/>
            <person name="Hori S."/>
            <person name="Arai W."/>
            <person name="Tsubouchi T."/>
            <person name="Morono Y."/>
            <person name="Uchiyama I."/>
            <person name="Ito T."/>
            <person name="Fujiyama A."/>
            <person name="Inagaki F."/>
            <person name="Takami H."/>
        </authorList>
    </citation>
    <scope>NUCLEOTIDE SEQUENCE</scope>
    <source>
        <strain evidence="1">Expedition CK06-06</strain>
    </source>
</reference>
<sequence length="38" mass="4821">MSKDYEVPVQRYKLQMLKNLRLEKNVNKRHWLRSSYMH</sequence>
<accession>X1E4Q3</accession>
<evidence type="ECO:0000313" key="1">
    <source>
        <dbReference type="EMBL" id="GAH27497.1"/>
    </source>
</evidence>
<dbReference type="AlphaFoldDB" id="X1E4Q3"/>
<dbReference type="EMBL" id="BART01040248">
    <property type="protein sequence ID" value="GAH27497.1"/>
    <property type="molecule type" value="Genomic_DNA"/>
</dbReference>
<name>X1E4Q3_9ZZZZ</name>
<organism evidence="1">
    <name type="scientific">marine sediment metagenome</name>
    <dbReference type="NCBI Taxonomy" id="412755"/>
    <lineage>
        <taxon>unclassified sequences</taxon>
        <taxon>metagenomes</taxon>
        <taxon>ecological metagenomes</taxon>
    </lineage>
</organism>